<keyword evidence="2" id="KW-0808">Transferase</keyword>
<evidence type="ECO:0008006" key="7">
    <source>
        <dbReference type="Google" id="ProtNLM"/>
    </source>
</evidence>
<proteinExistence type="predicted"/>
<gene>
    <name evidence="5" type="ORF">MPLDJ20_110246</name>
</gene>
<evidence type="ECO:0000256" key="1">
    <source>
        <dbReference type="ARBA" id="ARBA00022676"/>
    </source>
</evidence>
<keyword evidence="1" id="KW-0328">Glycosyltransferase</keyword>
<dbReference type="Gene3D" id="3.40.50.2000">
    <property type="entry name" value="Glycogen Phosphorylase B"/>
    <property type="match status" value="2"/>
</dbReference>
<organism evidence="5 6">
    <name type="scientific">Mesorhizobium plurifarium</name>
    <dbReference type="NCBI Taxonomy" id="69974"/>
    <lineage>
        <taxon>Bacteria</taxon>
        <taxon>Pseudomonadati</taxon>
        <taxon>Pseudomonadota</taxon>
        <taxon>Alphaproteobacteria</taxon>
        <taxon>Hyphomicrobiales</taxon>
        <taxon>Phyllobacteriaceae</taxon>
        <taxon>Mesorhizobium</taxon>
    </lineage>
</organism>
<dbReference type="EMBL" id="CCNB01000003">
    <property type="protein sequence ID" value="CDX19431.1"/>
    <property type="molecule type" value="Genomic_DNA"/>
</dbReference>
<dbReference type="GeneID" id="31887890"/>
<dbReference type="Pfam" id="PF09314">
    <property type="entry name" value="DUF1972"/>
    <property type="match status" value="1"/>
</dbReference>
<evidence type="ECO:0000256" key="2">
    <source>
        <dbReference type="ARBA" id="ARBA00022679"/>
    </source>
</evidence>
<name>A0A090FKF4_MESPL</name>
<dbReference type="Pfam" id="PF00534">
    <property type="entry name" value="Glycos_transf_1"/>
    <property type="match status" value="1"/>
</dbReference>
<feature type="domain" description="Glycosyl transferase family 1" evidence="3">
    <location>
        <begin position="215"/>
        <end position="366"/>
    </location>
</feature>
<dbReference type="GO" id="GO:0016757">
    <property type="term" value="F:glycosyltransferase activity"/>
    <property type="evidence" value="ECO:0007669"/>
    <property type="project" value="UniProtKB-KW"/>
</dbReference>
<dbReference type="InterPro" id="IPR015393">
    <property type="entry name" value="DUF1972"/>
</dbReference>
<sequence>MTGPRGESLILKPERPSNPIEKPSILILGTRGIPASHGGFETFAERLALFLVGRGWKVGVYCQKEVERVGQRVTSETWRGIELITIEVASKGPRATLEFDWQCVLDAARRPGVCLVLGYNGAVFLTWLRLMRRKIITNMDGIEWRRPKWGPAARSWFWLNEWIGAWLSHRLVADHPAIADHLATRRPRSAIATIAYGADPVTSAPEEPIRALGLEPGKYLVSIARIEPDNNILPIIEAFRRRDRGDMKLVVLGTLNDEIPYHRAVREAAGSVVMLPGAIYDQAAVKALRYHARAYMHGHTVGGTNPSLVEALAAGNMVIAHDNRYNRWVAGDAAIYFNDTDSLSQRIDEALVDDALVARCSKAARTRAREAFRWEDVLAAYEKEALRQLGVATAAPAKADRAKHA</sequence>
<evidence type="ECO:0000313" key="5">
    <source>
        <dbReference type="EMBL" id="CDX19431.1"/>
    </source>
</evidence>
<dbReference type="Proteomes" id="UP000046373">
    <property type="component" value="Unassembled WGS sequence"/>
</dbReference>
<dbReference type="SUPFAM" id="SSF53756">
    <property type="entry name" value="UDP-Glycosyltransferase/glycogen phosphorylase"/>
    <property type="match status" value="1"/>
</dbReference>
<reference evidence="5 6" key="1">
    <citation type="submission" date="2014-08" db="EMBL/GenBank/DDBJ databases">
        <authorList>
            <person name="Moulin Lionel"/>
        </authorList>
    </citation>
    <scope>NUCLEOTIDE SEQUENCE [LARGE SCALE GENOMIC DNA]</scope>
</reference>
<accession>A0A090FKF4</accession>
<evidence type="ECO:0000259" key="3">
    <source>
        <dbReference type="Pfam" id="PF00534"/>
    </source>
</evidence>
<evidence type="ECO:0000259" key="4">
    <source>
        <dbReference type="Pfam" id="PF09314"/>
    </source>
</evidence>
<dbReference type="PANTHER" id="PTHR12526">
    <property type="entry name" value="GLYCOSYLTRANSFERASE"/>
    <property type="match status" value="1"/>
</dbReference>
<dbReference type="AlphaFoldDB" id="A0A090FKF4"/>
<protein>
    <recommendedName>
        <fullName evidence="7">DUF1972 domain-containing protein</fullName>
    </recommendedName>
</protein>
<evidence type="ECO:0000313" key="6">
    <source>
        <dbReference type="Proteomes" id="UP000046373"/>
    </source>
</evidence>
<feature type="domain" description="DUF1972" evidence="4">
    <location>
        <begin position="25"/>
        <end position="199"/>
    </location>
</feature>
<dbReference type="PANTHER" id="PTHR12526:SF510">
    <property type="entry name" value="D-INOSITOL 3-PHOSPHATE GLYCOSYLTRANSFERASE"/>
    <property type="match status" value="1"/>
</dbReference>
<dbReference type="InterPro" id="IPR001296">
    <property type="entry name" value="Glyco_trans_1"/>
</dbReference>